<dbReference type="PANTHER" id="PTHR34474">
    <property type="entry name" value="SIGNAL TRANSDUCTION PROTEIN TRAP"/>
    <property type="match status" value="1"/>
</dbReference>
<dbReference type="EMBL" id="BMRG01000009">
    <property type="protein sequence ID" value="GGP66342.1"/>
    <property type="molecule type" value="Genomic_DNA"/>
</dbReference>
<dbReference type="InterPro" id="IPR011008">
    <property type="entry name" value="Dimeric_a/b-barrel"/>
</dbReference>
<dbReference type="AlphaFoldDB" id="A0A918EFK0"/>
<protein>
    <recommendedName>
        <fullName evidence="1">ABM domain-containing protein</fullName>
    </recommendedName>
</protein>
<dbReference type="Proteomes" id="UP000639606">
    <property type="component" value="Unassembled WGS sequence"/>
</dbReference>
<comment type="caution">
    <text evidence="2">The sequence shown here is derived from an EMBL/GenBank/DDBJ whole genome shotgun (WGS) entry which is preliminary data.</text>
</comment>
<organism evidence="2 3">
    <name type="scientific">Saccharothrix coeruleofusca</name>
    <dbReference type="NCBI Taxonomy" id="33919"/>
    <lineage>
        <taxon>Bacteria</taxon>
        <taxon>Bacillati</taxon>
        <taxon>Actinomycetota</taxon>
        <taxon>Actinomycetes</taxon>
        <taxon>Pseudonocardiales</taxon>
        <taxon>Pseudonocardiaceae</taxon>
        <taxon>Saccharothrix</taxon>
    </lineage>
</organism>
<evidence type="ECO:0000259" key="1">
    <source>
        <dbReference type="PROSITE" id="PS51725"/>
    </source>
</evidence>
<sequence length="102" mass="11806">MTALVAPEHAEDFERAYAQVTRQVAGVDGHLGDELLRDHEQPDRYILLSWWESAQRFLDWENAPVHRETTTPMRPYWRVLERRVYEVARDGDEVRAAVGGGS</sequence>
<accession>A0A918EFK0</accession>
<dbReference type="Gene3D" id="3.30.70.100">
    <property type="match status" value="1"/>
</dbReference>
<name>A0A918EFK0_9PSEU</name>
<gene>
    <name evidence="2" type="ORF">GCM10010185_43740</name>
</gene>
<proteinExistence type="predicted"/>
<reference evidence="2" key="1">
    <citation type="journal article" date="2014" name="Int. J. Syst. Evol. Microbiol.">
        <title>Complete genome sequence of Corynebacterium casei LMG S-19264T (=DSM 44701T), isolated from a smear-ripened cheese.</title>
        <authorList>
            <consortium name="US DOE Joint Genome Institute (JGI-PGF)"/>
            <person name="Walter F."/>
            <person name="Albersmeier A."/>
            <person name="Kalinowski J."/>
            <person name="Ruckert C."/>
        </authorList>
    </citation>
    <scope>NUCLEOTIDE SEQUENCE</scope>
    <source>
        <strain evidence="2">JCM 3313</strain>
    </source>
</reference>
<dbReference type="SUPFAM" id="SSF54909">
    <property type="entry name" value="Dimeric alpha+beta barrel"/>
    <property type="match status" value="1"/>
</dbReference>
<reference evidence="2" key="2">
    <citation type="submission" date="2020-09" db="EMBL/GenBank/DDBJ databases">
        <authorList>
            <person name="Sun Q."/>
            <person name="Ohkuma M."/>
        </authorList>
    </citation>
    <scope>NUCLEOTIDE SEQUENCE</scope>
    <source>
        <strain evidence="2">JCM 3313</strain>
    </source>
</reference>
<dbReference type="Pfam" id="PF03992">
    <property type="entry name" value="ABM"/>
    <property type="match status" value="1"/>
</dbReference>
<feature type="domain" description="ABM" evidence="1">
    <location>
        <begin position="1"/>
        <end position="85"/>
    </location>
</feature>
<dbReference type="PANTHER" id="PTHR34474:SF2">
    <property type="entry name" value="SIGNAL TRANSDUCTION PROTEIN TRAP"/>
    <property type="match status" value="1"/>
</dbReference>
<dbReference type="InterPro" id="IPR050404">
    <property type="entry name" value="Heme-degrading_MO"/>
</dbReference>
<evidence type="ECO:0000313" key="2">
    <source>
        <dbReference type="EMBL" id="GGP66342.1"/>
    </source>
</evidence>
<keyword evidence="3" id="KW-1185">Reference proteome</keyword>
<evidence type="ECO:0000313" key="3">
    <source>
        <dbReference type="Proteomes" id="UP000639606"/>
    </source>
</evidence>
<dbReference type="InterPro" id="IPR007138">
    <property type="entry name" value="ABM_dom"/>
</dbReference>
<dbReference type="PROSITE" id="PS51725">
    <property type="entry name" value="ABM"/>
    <property type="match status" value="1"/>
</dbReference>